<keyword evidence="1" id="KW-0004">4Fe-4S</keyword>
<dbReference type="Pfam" id="PF13237">
    <property type="entry name" value="Fer4_10"/>
    <property type="match status" value="1"/>
</dbReference>
<dbReference type="InterPro" id="IPR050157">
    <property type="entry name" value="PSI_iron-sulfur_center"/>
</dbReference>
<feature type="domain" description="4Fe-4S ferredoxin-type" evidence="5">
    <location>
        <begin position="175"/>
        <end position="204"/>
    </location>
</feature>
<evidence type="ECO:0000256" key="2">
    <source>
        <dbReference type="ARBA" id="ARBA00022723"/>
    </source>
</evidence>
<comment type="caution">
    <text evidence="6">The sequence shown here is derived from an EMBL/GenBank/DDBJ whole genome shotgun (WGS) entry which is preliminary data.</text>
</comment>
<feature type="non-terminal residue" evidence="6">
    <location>
        <position position="1"/>
    </location>
</feature>
<keyword evidence="3" id="KW-0408">Iron</keyword>
<evidence type="ECO:0000313" key="6">
    <source>
        <dbReference type="EMBL" id="GAH75980.1"/>
    </source>
</evidence>
<keyword evidence="2" id="KW-0479">Metal-binding</keyword>
<dbReference type="SUPFAM" id="SSF54862">
    <property type="entry name" value="4Fe-4S ferredoxins"/>
    <property type="match status" value="1"/>
</dbReference>
<dbReference type="Gene3D" id="3.30.70.20">
    <property type="match status" value="1"/>
</dbReference>
<dbReference type="EMBL" id="BARU01029028">
    <property type="protein sequence ID" value="GAH75980.1"/>
    <property type="molecule type" value="Genomic_DNA"/>
</dbReference>
<dbReference type="GO" id="GO:0051539">
    <property type="term" value="F:4 iron, 4 sulfur cluster binding"/>
    <property type="evidence" value="ECO:0007669"/>
    <property type="project" value="UniProtKB-KW"/>
</dbReference>
<name>X1J3C3_9ZZZZ</name>
<organism evidence="6">
    <name type="scientific">marine sediment metagenome</name>
    <dbReference type="NCBI Taxonomy" id="412755"/>
    <lineage>
        <taxon>unclassified sequences</taxon>
        <taxon>metagenomes</taxon>
        <taxon>ecological metagenomes</taxon>
    </lineage>
</organism>
<dbReference type="GO" id="GO:0046872">
    <property type="term" value="F:metal ion binding"/>
    <property type="evidence" value="ECO:0007669"/>
    <property type="project" value="UniProtKB-KW"/>
</dbReference>
<protein>
    <recommendedName>
        <fullName evidence="5">4Fe-4S ferredoxin-type domain-containing protein</fullName>
    </recommendedName>
</protein>
<accession>X1J3C3</accession>
<gene>
    <name evidence="6" type="ORF">S03H2_46250</name>
</gene>
<sequence length="228" mass="25358">HRTKIPQLRTIPIEKSIPLPDKYHITTYDDLRQIVENSQGQITVSNCICRQMMDLMGASCTQTDLRESCLQFGDMAEYCLELGLGRAITKEEVLEILRKAQETGLVLQPENSQRPEFICCCCGDCCGVLRGLKQFPHPADFYASNYYSEVNPELCTGCEECIDICQLDALTMVDSVATINLDRCIGCGNCVPICSSSAIELQKKEEELLPPEDAAALYVSIMSKKVAK</sequence>
<proteinExistence type="predicted"/>
<reference evidence="6" key="1">
    <citation type="journal article" date="2014" name="Front. Microbiol.">
        <title>High frequency of phylogenetically diverse reductive dehalogenase-homologous genes in deep subseafloor sedimentary metagenomes.</title>
        <authorList>
            <person name="Kawai M."/>
            <person name="Futagami T."/>
            <person name="Toyoda A."/>
            <person name="Takaki Y."/>
            <person name="Nishi S."/>
            <person name="Hori S."/>
            <person name="Arai W."/>
            <person name="Tsubouchi T."/>
            <person name="Morono Y."/>
            <person name="Uchiyama I."/>
            <person name="Ito T."/>
            <person name="Fujiyama A."/>
            <person name="Inagaki F."/>
            <person name="Takami H."/>
        </authorList>
    </citation>
    <scope>NUCLEOTIDE SEQUENCE</scope>
    <source>
        <strain evidence="6">Expedition CK06-06</strain>
    </source>
</reference>
<dbReference type="InterPro" id="IPR017896">
    <property type="entry name" value="4Fe4S_Fe-S-bd"/>
</dbReference>
<dbReference type="AlphaFoldDB" id="X1J3C3"/>
<feature type="domain" description="4Fe-4S ferredoxin-type" evidence="5">
    <location>
        <begin position="146"/>
        <end position="174"/>
    </location>
</feature>
<evidence type="ECO:0000256" key="3">
    <source>
        <dbReference type="ARBA" id="ARBA00023004"/>
    </source>
</evidence>
<evidence type="ECO:0000259" key="5">
    <source>
        <dbReference type="PROSITE" id="PS51379"/>
    </source>
</evidence>
<evidence type="ECO:0000256" key="1">
    <source>
        <dbReference type="ARBA" id="ARBA00022485"/>
    </source>
</evidence>
<evidence type="ECO:0000256" key="4">
    <source>
        <dbReference type="ARBA" id="ARBA00023014"/>
    </source>
</evidence>
<keyword evidence="4" id="KW-0411">Iron-sulfur</keyword>
<dbReference type="PANTHER" id="PTHR24960">
    <property type="entry name" value="PHOTOSYSTEM I IRON-SULFUR CENTER-RELATED"/>
    <property type="match status" value="1"/>
</dbReference>
<dbReference type="PANTHER" id="PTHR24960:SF79">
    <property type="entry name" value="PHOTOSYSTEM I IRON-SULFUR CENTER"/>
    <property type="match status" value="1"/>
</dbReference>
<dbReference type="PROSITE" id="PS51379">
    <property type="entry name" value="4FE4S_FER_2"/>
    <property type="match status" value="2"/>
</dbReference>